<proteinExistence type="predicted"/>
<reference evidence="1" key="2">
    <citation type="journal article" date="2021" name="Microbiome">
        <title>Successional dynamics and alternative stable states in a saline activated sludge microbial community over 9 years.</title>
        <authorList>
            <person name="Wang Y."/>
            <person name="Ye J."/>
            <person name="Ju F."/>
            <person name="Liu L."/>
            <person name="Boyd J.A."/>
            <person name="Deng Y."/>
            <person name="Parks D.H."/>
            <person name="Jiang X."/>
            <person name="Yin X."/>
            <person name="Woodcroft B.J."/>
            <person name="Tyson G.W."/>
            <person name="Hugenholtz P."/>
            <person name="Polz M.F."/>
            <person name="Zhang T."/>
        </authorList>
    </citation>
    <scope>NUCLEOTIDE SEQUENCE</scope>
    <source>
        <strain evidence="1">HKST-UBA03</strain>
    </source>
</reference>
<sequence length="53" mass="5922">MNENTVSAQLPDSEETIQIPADSEIGDVVVHEGEEFEVISTDPFELDYLLVEK</sequence>
<comment type="caution">
    <text evidence="1">The sequence shown here is derived from an EMBL/GenBank/DDBJ whole genome shotgun (WGS) entry which is preliminary data.</text>
</comment>
<dbReference type="EMBL" id="JAGQKZ010000021">
    <property type="protein sequence ID" value="MCA9392123.1"/>
    <property type="molecule type" value="Genomic_DNA"/>
</dbReference>
<evidence type="ECO:0000313" key="2">
    <source>
        <dbReference type="Proteomes" id="UP000751518"/>
    </source>
</evidence>
<accession>A0A955LKG7</accession>
<evidence type="ECO:0000313" key="1">
    <source>
        <dbReference type="EMBL" id="MCA9392123.1"/>
    </source>
</evidence>
<dbReference type="Proteomes" id="UP000751518">
    <property type="component" value="Unassembled WGS sequence"/>
</dbReference>
<organism evidence="1 2">
    <name type="scientific">candidate division WWE3 bacterium</name>
    <dbReference type="NCBI Taxonomy" id="2053526"/>
    <lineage>
        <taxon>Bacteria</taxon>
        <taxon>Katanobacteria</taxon>
    </lineage>
</organism>
<protein>
    <submittedName>
        <fullName evidence="1">Uncharacterized protein</fullName>
    </submittedName>
</protein>
<gene>
    <name evidence="1" type="ORF">KC614_02880</name>
</gene>
<name>A0A955LKG7_UNCKA</name>
<dbReference type="AlphaFoldDB" id="A0A955LKG7"/>
<reference evidence="1" key="1">
    <citation type="submission" date="2020-04" db="EMBL/GenBank/DDBJ databases">
        <authorList>
            <person name="Zhang T."/>
        </authorList>
    </citation>
    <scope>NUCLEOTIDE SEQUENCE</scope>
    <source>
        <strain evidence="1">HKST-UBA03</strain>
    </source>
</reference>